<feature type="compositionally biased region" description="Low complexity" evidence="1">
    <location>
        <begin position="1127"/>
        <end position="1150"/>
    </location>
</feature>
<dbReference type="Proteomes" id="UP000297245">
    <property type="component" value="Unassembled WGS sequence"/>
</dbReference>
<proteinExistence type="predicted"/>
<feature type="compositionally biased region" description="Low complexity" evidence="1">
    <location>
        <begin position="397"/>
        <end position="439"/>
    </location>
</feature>
<feature type="compositionally biased region" description="Polar residues" evidence="1">
    <location>
        <begin position="386"/>
        <end position="396"/>
    </location>
</feature>
<feature type="region of interest" description="Disordered" evidence="1">
    <location>
        <begin position="304"/>
        <end position="564"/>
    </location>
</feature>
<reference evidence="2 3" key="1">
    <citation type="journal article" date="2019" name="Nat. Ecol. Evol.">
        <title>Megaphylogeny resolves global patterns of mushroom evolution.</title>
        <authorList>
            <person name="Varga T."/>
            <person name="Krizsan K."/>
            <person name="Foldi C."/>
            <person name="Dima B."/>
            <person name="Sanchez-Garcia M."/>
            <person name="Sanchez-Ramirez S."/>
            <person name="Szollosi G.J."/>
            <person name="Szarkandi J.G."/>
            <person name="Papp V."/>
            <person name="Albert L."/>
            <person name="Andreopoulos W."/>
            <person name="Angelini C."/>
            <person name="Antonin V."/>
            <person name="Barry K.W."/>
            <person name="Bougher N.L."/>
            <person name="Buchanan P."/>
            <person name="Buyck B."/>
            <person name="Bense V."/>
            <person name="Catcheside P."/>
            <person name="Chovatia M."/>
            <person name="Cooper J."/>
            <person name="Damon W."/>
            <person name="Desjardin D."/>
            <person name="Finy P."/>
            <person name="Geml J."/>
            <person name="Haridas S."/>
            <person name="Hughes K."/>
            <person name="Justo A."/>
            <person name="Karasinski D."/>
            <person name="Kautmanova I."/>
            <person name="Kiss B."/>
            <person name="Kocsube S."/>
            <person name="Kotiranta H."/>
            <person name="LaButti K.M."/>
            <person name="Lechner B.E."/>
            <person name="Liimatainen K."/>
            <person name="Lipzen A."/>
            <person name="Lukacs Z."/>
            <person name="Mihaltcheva S."/>
            <person name="Morgado L.N."/>
            <person name="Niskanen T."/>
            <person name="Noordeloos M.E."/>
            <person name="Ohm R.A."/>
            <person name="Ortiz-Santana B."/>
            <person name="Ovrebo C."/>
            <person name="Racz N."/>
            <person name="Riley R."/>
            <person name="Savchenko A."/>
            <person name="Shiryaev A."/>
            <person name="Soop K."/>
            <person name="Spirin V."/>
            <person name="Szebenyi C."/>
            <person name="Tomsovsky M."/>
            <person name="Tulloss R.E."/>
            <person name="Uehling J."/>
            <person name="Grigoriev I.V."/>
            <person name="Vagvolgyi C."/>
            <person name="Papp T."/>
            <person name="Martin F.M."/>
            <person name="Miettinen O."/>
            <person name="Hibbett D.S."/>
            <person name="Nagy L.G."/>
        </authorList>
    </citation>
    <scope>NUCLEOTIDE SEQUENCE [LARGE SCALE GENOMIC DNA]</scope>
    <source>
        <strain evidence="2 3">CBS 962.96</strain>
    </source>
</reference>
<feature type="compositionally biased region" description="Basic and acidic residues" evidence="1">
    <location>
        <begin position="1040"/>
        <end position="1053"/>
    </location>
</feature>
<feature type="compositionally biased region" description="Polar residues" evidence="1">
    <location>
        <begin position="486"/>
        <end position="501"/>
    </location>
</feature>
<keyword evidence="3" id="KW-1185">Reference proteome</keyword>
<feature type="region of interest" description="Disordered" evidence="1">
    <location>
        <begin position="1040"/>
        <end position="1150"/>
    </location>
</feature>
<organism evidence="2 3">
    <name type="scientific">Dendrothele bispora (strain CBS 962.96)</name>
    <dbReference type="NCBI Taxonomy" id="1314807"/>
    <lineage>
        <taxon>Eukaryota</taxon>
        <taxon>Fungi</taxon>
        <taxon>Dikarya</taxon>
        <taxon>Basidiomycota</taxon>
        <taxon>Agaricomycotina</taxon>
        <taxon>Agaricomycetes</taxon>
        <taxon>Agaricomycetidae</taxon>
        <taxon>Agaricales</taxon>
        <taxon>Agaricales incertae sedis</taxon>
        <taxon>Dendrothele</taxon>
    </lineage>
</organism>
<name>A0A4S8KU01_DENBC</name>
<feature type="compositionally biased region" description="Acidic residues" evidence="1">
    <location>
        <begin position="821"/>
        <end position="845"/>
    </location>
</feature>
<protein>
    <recommendedName>
        <fullName evidence="4">Retrotransposon gag domain-containing protein</fullName>
    </recommendedName>
</protein>
<feature type="compositionally biased region" description="Acidic residues" evidence="1">
    <location>
        <begin position="862"/>
        <end position="872"/>
    </location>
</feature>
<accession>A0A4S8KU01</accession>
<evidence type="ECO:0000313" key="2">
    <source>
        <dbReference type="EMBL" id="THU79240.1"/>
    </source>
</evidence>
<feature type="region of interest" description="Disordered" evidence="1">
    <location>
        <begin position="783"/>
        <end position="940"/>
    </location>
</feature>
<evidence type="ECO:0000313" key="3">
    <source>
        <dbReference type="Proteomes" id="UP000297245"/>
    </source>
</evidence>
<feature type="compositionally biased region" description="Basic residues" evidence="1">
    <location>
        <begin position="797"/>
        <end position="815"/>
    </location>
</feature>
<sequence>MSGLRTTLRILRDAPTNTSPSSPILQVASANRLIVGAALASFRRSIKFFVDESCSSLTFFRLSAQEAPPEIPKSVTPLVSFRTSSPLFQLLEPTTTTTRLHTRASLRDCTFFELSSLDPEMQPSATSPYVVVYFGQNPALFGKEATLSQTARSKISLPTPTTTYNFNDYLAVLGTKSVFEMAHYKSTAQNPFGGLQAFLNDHQVLFSPSMLRTYFKDDLVSLATRVKDIFGLVDAWTVNDKNELPLVIDRARLTVFRNLRGAYEPSIFEEDVELRSWVQEEEEKALDQGIAQLVSLSECQFGRPKTPFSTTTTNEDGEEVSIEPDHSAINFGPPKQGDKFYLSPPAATSRRNPFSGGAGTSTSKTPPLPPKPTRKSAFSGLETKTGAATPSSGTKITTGTRSAPGTTTSTRTSETTQKPPTKPAKTATKPATASKAPAKISGGASKSSTPAPARPLVLVPRPTRATKDSTTTPSTTSTNPRKRTQEAISSEQESTPASNLRATKERAARSRTLPAIAVLEGSPEPPPAKKQRLVKTEPAPNAQASSSTSVVRSKTKRKAMAGEDDRGRWHRHYNDFPHVNKLPKVNPQPNYPNAQSLILAKRNGIFANVDTDPAPELRVVEAMAAYTDRVVNGPYPWKCDQCNASCKVCVFRGHSKKCDACASARNSCSILHKGFKFFFHQEDAAGRVALAPSHMASEAQRARRLRHEADLLIEHAARLHYEADIMTAHNTVAVLQILKMSPDDQPLVDEYRKTDKDIRDIFDNVDEYRRVFNIVVNEFPDLRDPRFSLPSDSQMKSPKKKKPAKPKVKATKKGKEKAVEPVEEEEEDFEEEEGQEMEDEVEGTQELERSASPVATEHIPSEDEGDNGEDTDNTYYPPKSQSEEEEIPPTDDDDDAEGERDSQQEEEDEDKVFDQLHSSPIRPSILGFEEESVEREDAVDEGTMQAVVDVILGRDTEEEGETAEPSHEELDLPNPYLLALLQGLCEILLLSLLKPLLPNLCLCDEVLRTLSRTYDLSVESLKYGFGRNKRHLQTELRDDVSLRNTIDPEREPSSPETTVGSVIHAFEFQNEPREEHSYTPESESELEENSSTSNTETDPETESDMSDIGMEGENQNPVPPPQGQGGPAQTELEQQLAQQQQQYEHQQQLLEQQRQQLAELRRTADEQRAANQAEAQRNYQDRLDAATRASNMQFQTRNVPNLNGHSKEIKMGTPNDFDGDRSKAFVFESECLLYLMANAETYNTAEKKIAFMLSFMKKGAAAEWKLIKVYNYVQKGWPTDFDIFRKEWEETFLPVDAASDARMKLRTLRQKGPGFILKLRKRYLNEPKYQQKLINELPPRKGNSRSTQRS</sequence>
<gene>
    <name evidence="2" type="ORF">K435DRAFT_884507</name>
</gene>
<dbReference type="EMBL" id="ML180055">
    <property type="protein sequence ID" value="THU79240.1"/>
    <property type="molecule type" value="Genomic_DNA"/>
</dbReference>
<feature type="compositionally biased region" description="Acidic residues" evidence="1">
    <location>
        <begin position="928"/>
        <end position="940"/>
    </location>
</feature>
<feature type="compositionally biased region" description="Low complexity" evidence="1">
    <location>
        <begin position="468"/>
        <end position="479"/>
    </location>
</feature>
<feature type="compositionally biased region" description="Acidic residues" evidence="1">
    <location>
        <begin position="883"/>
        <end position="911"/>
    </location>
</feature>
<evidence type="ECO:0000256" key="1">
    <source>
        <dbReference type="SAM" id="MobiDB-lite"/>
    </source>
</evidence>
<evidence type="ECO:0008006" key="4">
    <source>
        <dbReference type="Google" id="ProtNLM"/>
    </source>
</evidence>